<comment type="subcellular location">
    <subcellularLocation>
        <location evidence="2">Cell membrane</location>
        <topology evidence="2">Multi-pass membrane protein</topology>
    </subcellularLocation>
</comment>
<feature type="domain" description="Histidine kinase" evidence="16">
    <location>
        <begin position="654"/>
        <end position="867"/>
    </location>
</feature>
<dbReference type="InterPro" id="IPR013655">
    <property type="entry name" value="PAS_fold_3"/>
</dbReference>
<feature type="transmembrane region" description="Helical" evidence="14">
    <location>
        <begin position="6"/>
        <end position="24"/>
    </location>
</feature>
<dbReference type="GO" id="GO:0000155">
    <property type="term" value="F:phosphorelay sensor kinase activity"/>
    <property type="evidence" value="ECO:0007669"/>
    <property type="project" value="InterPro"/>
</dbReference>
<dbReference type="InterPro" id="IPR003594">
    <property type="entry name" value="HATPase_dom"/>
</dbReference>
<evidence type="ECO:0000256" key="1">
    <source>
        <dbReference type="ARBA" id="ARBA00000085"/>
    </source>
</evidence>
<dbReference type="InterPro" id="IPR005467">
    <property type="entry name" value="His_kinase_dom"/>
</dbReference>
<evidence type="ECO:0000256" key="5">
    <source>
        <dbReference type="ARBA" id="ARBA00022475"/>
    </source>
</evidence>
<dbReference type="CDD" id="cd00130">
    <property type="entry name" value="PAS"/>
    <property type="match status" value="1"/>
</dbReference>
<evidence type="ECO:0000256" key="6">
    <source>
        <dbReference type="ARBA" id="ARBA00022553"/>
    </source>
</evidence>
<dbReference type="InterPro" id="IPR007895">
    <property type="entry name" value="MASE1"/>
</dbReference>
<feature type="transmembrane region" description="Helical" evidence="14">
    <location>
        <begin position="245"/>
        <end position="265"/>
    </location>
</feature>
<dbReference type="Pfam" id="PF08447">
    <property type="entry name" value="PAS_3"/>
    <property type="match status" value="1"/>
</dbReference>
<dbReference type="Gene3D" id="3.30.450.20">
    <property type="entry name" value="PAS domain"/>
    <property type="match status" value="1"/>
</dbReference>
<protein>
    <recommendedName>
        <fullName evidence="4">histidine kinase</fullName>
        <ecNumber evidence="4">2.7.13.3</ecNumber>
    </recommendedName>
</protein>
<keyword evidence="7" id="KW-0808">Transferase</keyword>
<keyword evidence="13" id="KW-0175">Coiled coil</keyword>
<keyword evidence="5" id="KW-1003">Cell membrane</keyword>
<dbReference type="PROSITE" id="PS50046">
    <property type="entry name" value="PHYTOCHROME_2"/>
    <property type="match status" value="1"/>
</dbReference>
<keyword evidence="12 14" id="KW-0472">Membrane</keyword>
<feature type="transmembrane region" description="Helical" evidence="14">
    <location>
        <begin position="189"/>
        <end position="208"/>
    </location>
</feature>
<evidence type="ECO:0000259" key="17">
    <source>
        <dbReference type="PROSITE" id="PS50112"/>
    </source>
</evidence>
<keyword evidence="11" id="KW-0902">Two-component regulatory system</keyword>
<sequence>MSKGYCISVGITALLYFLVAKLVFSSLQLGIEPSPVWPPAGIALFVLLQQGRWVWPGVALGVLLVGSWLGVSGWLALGSAIGATIEAVLGTTLLRWNGFCDSLERLRDVLSFLVLAVLIPPILNATISTGTAVSFGHLSQQLAIPTWWTYWLSDSTSILVFTPFLLVLQPQQLRFRKPELFALRFSAQWLERLLCLSLLAGTSWLVFHSRLPEILVNYPIEYLPFPFVIWAALRLGQPTGIMASFLLAVIAISGTIAGNGPFVTMANTLLVRANLLSRTEANHQMVLLLQTFLGVITTTGLLLAAVTTERQRVERLLRHSQASLAKAQHLARLGNWDFDFQQQRWTWSDELYRLLGFTIASVVPSQQAFLAAVHPEDRPRVEQAITRALEQRIPYRMDYRLQLPDHTERIIEEQVVIGPQTATGTVLDITERKLTEAKLRLNAERNRLLSEMALRIRQSLDLDQILNTIVQEVRQVLQADRVFICRFDAEGNGWVVAESVLPEWNSALSMTSDASVYPEIQAIFAERHLCIVNDTSQQERTPFIRQYHDRYQVKAGMGVAITSDPEAVEHCRLFGLLIVHQCSHPREWQPLEIELMEQLATQITIAIQQGQLYQQVQQLNSNLEQQVAERTLQLQKNLEKLEDMNELQDVFLHAIAHDLRTTIMGTLMVLKNFQQHPGDEISIPRSLLERMTQSGETQLCKLNALLEAYTNRTEGVVLQPEPMQVQELLQTVATDLKPLLERNQATLELAVDQLPPVLADGEQLRRVFQQLLLNAVKHNLPGVHITVEVKPEPQWLRFIVADNGKGMSQSQRERLFDLKLGAGPDRQLTGIGVGLCLCQQIITAHGGQIGVESEVGHGSRFWFTLPR</sequence>
<evidence type="ECO:0000256" key="12">
    <source>
        <dbReference type="ARBA" id="ARBA00023136"/>
    </source>
</evidence>
<gene>
    <name evidence="18" type="ORF">HJG54_12160</name>
</gene>
<evidence type="ECO:0000256" key="11">
    <source>
        <dbReference type="ARBA" id="ARBA00023012"/>
    </source>
</evidence>
<dbReference type="PROSITE" id="PS50112">
    <property type="entry name" value="PAS"/>
    <property type="match status" value="1"/>
</dbReference>
<keyword evidence="8 14" id="KW-0812">Transmembrane</keyword>
<dbReference type="EMBL" id="CP053586">
    <property type="protein sequence ID" value="WNZ23528.1"/>
    <property type="molecule type" value="Genomic_DNA"/>
</dbReference>
<dbReference type="GO" id="GO:0005886">
    <property type="term" value="C:plasma membrane"/>
    <property type="evidence" value="ECO:0007669"/>
    <property type="project" value="UniProtKB-SubCell"/>
</dbReference>
<dbReference type="Pfam" id="PF05231">
    <property type="entry name" value="MASE1"/>
    <property type="match status" value="1"/>
</dbReference>
<dbReference type="InterPro" id="IPR000014">
    <property type="entry name" value="PAS"/>
</dbReference>
<dbReference type="SUPFAM" id="SSF55781">
    <property type="entry name" value="GAF domain-like"/>
    <property type="match status" value="1"/>
</dbReference>
<evidence type="ECO:0000259" key="15">
    <source>
        <dbReference type="PROSITE" id="PS50046"/>
    </source>
</evidence>
<comment type="similarity">
    <text evidence="3">In the N-terminal section; belongs to the phytochrome family.</text>
</comment>
<name>A0AA96WDY9_9CYAN</name>
<dbReference type="AlphaFoldDB" id="A0AA96WDY9"/>
<dbReference type="InterPro" id="IPR004358">
    <property type="entry name" value="Sig_transdc_His_kin-like_C"/>
</dbReference>
<evidence type="ECO:0000256" key="2">
    <source>
        <dbReference type="ARBA" id="ARBA00004651"/>
    </source>
</evidence>
<dbReference type="InterPro" id="IPR036097">
    <property type="entry name" value="HisK_dim/P_sf"/>
</dbReference>
<accession>A0AA96WDY9</accession>
<reference evidence="18" key="1">
    <citation type="submission" date="2020-05" db="EMBL/GenBank/DDBJ databases">
        <authorList>
            <person name="Zhu T."/>
            <person name="Keshari N."/>
            <person name="Lu X."/>
        </authorList>
    </citation>
    <scope>NUCLEOTIDE SEQUENCE</scope>
    <source>
        <strain evidence="18">NK1-12</strain>
    </source>
</reference>
<organism evidence="18">
    <name type="scientific">Leptolyngbya sp. NK1-12</name>
    <dbReference type="NCBI Taxonomy" id="2547451"/>
    <lineage>
        <taxon>Bacteria</taxon>
        <taxon>Bacillati</taxon>
        <taxon>Cyanobacteriota</taxon>
        <taxon>Cyanophyceae</taxon>
        <taxon>Leptolyngbyales</taxon>
        <taxon>Leptolyngbyaceae</taxon>
        <taxon>Leptolyngbya group</taxon>
        <taxon>Leptolyngbya</taxon>
    </lineage>
</organism>
<keyword evidence="6" id="KW-0597">Phosphoprotein</keyword>
<evidence type="ECO:0000256" key="8">
    <source>
        <dbReference type="ARBA" id="ARBA00022692"/>
    </source>
</evidence>
<dbReference type="PANTHER" id="PTHR43304">
    <property type="entry name" value="PHYTOCHROME-LIKE PROTEIN CPH1"/>
    <property type="match status" value="1"/>
</dbReference>
<dbReference type="InterPro" id="IPR036890">
    <property type="entry name" value="HATPase_C_sf"/>
</dbReference>
<dbReference type="SUPFAM" id="SSF55874">
    <property type="entry name" value="ATPase domain of HSP90 chaperone/DNA topoisomerase II/histidine kinase"/>
    <property type="match status" value="1"/>
</dbReference>
<feature type="coiled-coil region" evidence="13">
    <location>
        <begin position="613"/>
        <end position="644"/>
    </location>
</feature>
<keyword evidence="10 14" id="KW-1133">Transmembrane helix</keyword>
<evidence type="ECO:0000256" key="14">
    <source>
        <dbReference type="SAM" id="Phobius"/>
    </source>
</evidence>
<dbReference type="SUPFAM" id="SSF47384">
    <property type="entry name" value="Homodimeric domain of signal transducing histidine kinase"/>
    <property type="match status" value="1"/>
</dbReference>
<dbReference type="RefSeq" id="WP_316435224.1">
    <property type="nucleotide sequence ID" value="NZ_CP053586.1"/>
</dbReference>
<evidence type="ECO:0000256" key="7">
    <source>
        <dbReference type="ARBA" id="ARBA00022679"/>
    </source>
</evidence>
<evidence type="ECO:0000256" key="10">
    <source>
        <dbReference type="ARBA" id="ARBA00022989"/>
    </source>
</evidence>
<evidence type="ECO:0000256" key="3">
    <source>
        <dbReference type="ARBA" id="ARBA00006402"/>
    </source>
</evidence>
<feature type="transmembrane region" description="Helical" evidence="14">
    <location>
        <begin position="285"/>
        <end position="306"/>
    </location>
</feature>
<feature type="transmembrane region" description="Helical" evidence="14">
    <location>
        <begin position="147"/>
        <end position="168"/>
    </location>
</feature>
<dbReference type="SMART" id="SM00387">
    <property type="entry name" value="HATPase_c"/>
    <property type="match status" value="1"/>
</dbReference>
<dbReference type="Gene3D" id="3.30.565.10">
    <property type="entry name" value="Histidine kinase-like ATPase, C-terminal domain"/>
    <property type="match status" value="1"/>
</dbReference>
<evidence type="ECO:0000259" key="16">
    <source>
        <dbReference type="PROSITE" id="PS50109"/>
    </source>
</evidence>
<dbReference type="InterPro" id="IPR052162">
    <property type="entry name" value="Sensor_kinase/Photoreceptor"/>
</dbReference>
<evidence type="ECO:0000256" key="13">
    <source>
        <dbReference type="SAM" id="Coils"/>
    </source>
</evidence>
<evidence type="ECO:0000313" key="18">
    <source>
        <dbReference type="EMBL" id="WNZ23528.1"/>
    </source>
</evidence>
<dbReference type="Pfam" id="PF01590">
    <property type="entry name" value="GAF"/>
    <property type="match status" value="1"/>
</dbReference>
<dbReference type="InterPro" id="IPR035965">
    <property type="entry name" value="PAS-like_dom_sf"/>
</dbReference>
<feature type="domain" description="Phytochrome chromophore attachment site" evidence="15">
    <location>
        <begin position="461"/>
        <end position="602"/>
    </location>
</feature>
<dbReference type="SMART" id="SM00065">
    <property type="entry name" value="GAF"/>
    <property type="match status" value="1"/>
</dbReference>
<dbReference type="Gene3D" id="3.30.450.40">
    <property type="match status" value="1"/>
</dbReference>
<keyword evidence="9" id="KW-0418">Kinase</keyword>
<dbReference type="InterPro" id="IPR003018">
    <property type="entry name" value="GAF"/>
</dbReference>
<feature type="transmembrane region" description="Helical" evidence="14">
    <location>
        <begin position="109"/>
        <end position="127"/>
    </location>
</feature>
<dbReference type="Pfam" id="PF02518">
    <property type="entry name" value="HATPase_c"/>
    <property type="match status" value="1"/>
</dbReference>
<evidence type="ECO:0000256" key="9">
    <source>
        <dbReference type="ARBA" id="ARBA00022777"/>
    </source>
</evidence>
<dbReference type="Gene3D" id="1.10.287.130">
    <property type="match status" value="1"/>
</dbReference>
<dbReference type="PANTHER" id="PTHR43304:SF1">
    <property type="entry name" value="PAC DOMAIN-CONTAINING PROTEIN"/>
    <property type="match status" value="1"/>
</dbReference>
<evidence type="ECO:0000256" key="4">
    <source>
        <dbReference type="ARBA" id="ARBA00012438"/>
    </source>
</evidence>
<dbReference type="PROSITE" id="PS50109">
    <property type="entry name" value="HIS_KIN"/>
    <property type="match status" value="1"/>
</dbReference>
<dbReference type="InterPro" id="IPR029016">
    <property type="entry name" value="GAF-like_dom_sf"/>
</dbReference>
<dbReference type="PRINTS" id="PR00344">
    <property type="entry name" value="BCTRLSENSOR"/>
</dbReference>
<dbReference type="EC" id="2.7.13.3" evidence="4"/>
<feature type="domain" description="PAS" evidence="17">
    <location>
        <begin position="347"/>
        <end position="392"/>
    </location>
</feature>
<dbReference type="SUPFAM" id="SSF55785">
    <property type="entry name" value="PYP-like sensor domain (PAS domain)"/>
    <property type="match status" value="1"/>
</dbReference>
<dbReference type="InterPro" id="IPR016132">
    <property type="entry name" value="Phyto_chromo_attachment"/>
</dbReference>
<comment type="catalytic activity">
    <reaction evidence="1">
        <text>ATP + protein L-histidine = ADP + protein N-phospho-L-histidine.</text>
        <dbReference type="EC" id="2.7.13.3"/>
    </reaction>
</comment>
<proteinExistence type="inferred from homology"/>